<keyword evidence="3 8" id="KW-0175">Coiled coil</keyword>
<feature type="coiled-coil region" evidence="8">
    <location>
        <begin position="178"/>
        <end position="222"/>
    </location>
</feature>
<dbReference type="Pfam" id="PF13868">
    <property type="entry name" value="TPH"/>
    <property type="match status" value="1"/>
</dbReference>
<evidence type="ECO:0000256" key="8">
    <source>
        <dbReference type="SAM" id="Coils"/>
    </source>
</evidence>
<feature type="coiled-coil region" evidence="8">
    <location>
        <begin position="300"/>
        <end position="343"/>
    </location>
</feature>
<accession>A0ABR2KKU4</accession>
<evidence type="ECO:0000256" key="5">
    <source>
        <dbReference type="ARBA" id="ARBA00023273"/>
    </source>
</evidence>
<protein>
    <recommendedName>
        <fullName evidence="7">Cilia- and flagella-associated protein 45</fullName>
    </recommendedName>
</protein>
<feature type="coiled-coil region" evidence="8">
    <location>
        <begin position="368"/>
        <end position="407"/>
    </location>
</feature>
<evidence type="ECO:0000256" key="6">
    <source>
        <dbReference type="ARBA" id="ARBA00034116"/>
    </source>
</evidence>
<evidence type="ECO:0000256" key="2">
    <source>
        <dbReference type="ARBA" id="ARBA00022846"/>
    </source>
</evidence>
<proteinExistence type="inferred from homology"/>
<dbReference type="Proteomes" id="UP001470230">
    <property type="component" value="Unassembled WGS sequence"/>
</dbReference>
<dbReference type="InterPro" id="IPR033253">
    <property type="entry name" value="CFAP45"/>
</dbReference>
<comment type="caution">
    <text evidence="10">The sequence shown here is derived from an EMBL/GenBank/DDBJ whole genome shotgun (WGS) entry which is preliminary data.</text>
</comment>
<comment type="similarity">
    <text evidence="6">Belongs to the CFAP45 family.</text>
</comment>
<keyword evidence="5" id="KW-0966">Cell projection</keyword>
<reference evidence="10 11" key="1">
    <citation type="submission" date="2024-04" db="EMBL/GenBank/DDBJ databases">
        <title>Tritrichomonas musculus Genome.</title>
        <authorList>
            <person name="Alves-Ferreira E."/>
            <person name="Grigg M."/>
            <person name="Lorenzi H."/>
            <person name="Galac M."/>
        </authorList>
    </citation>
    <scope>NUCLEOTIDE SEQUENCE [LARGE SCALE GENOMIC DNA]</scope>
    <source>
        <strain evidence="10 11">EAF2021</strain>
    </source>
</reference>
<dbReference type="PANTHER" id="PTHR15504:SF0">
    <property type="entry name" value="CILIA- AND FLAGELLA-ASSOCIATED PROTEIN 45"/>
    <property type="match status" value="1"/>
</dbReference>
<evidence type="ECO:0000313" key="11">
    <source>
        <dbReference type="Proteomes" id="UP001470230"/>
    </source>
</evidence>
<gene>
    <name evidence="10" type="ORF">M9Y10_028992</name>
</gene>
<comment type="subcellular location">
    <subcellularLocation>
        <location evidence="1">Cell projection</location>
        <location evidence="1">Cilium</location>
        <location evidence="1">Flagellum</location>
    </subcellularLocation>
</comment>
<name>A0ABR2KKU4_9EUKA</name>
<keyword evidence="2 10" id="KW-0282">Flagellum</keyword>
<keyword evidence="4" id="KW-0969">Cilium</keyword>
<dbReference type="InterPro" id="IPR043597">
    <property type="entry name" value="TPH_dom"/>
</dbReference>
<evidence type="ECO:0000259" key="9">
    <source>
        <dbReference type="Pfam" id="PF13868"/>
    </source>
</evidence>
<feature type="domain" description="Trichohyalin-plectin-homology" evidence="9">
    <location>
        <begin position="101"/>
        <end position="448"/>
    </location>
</feature>
<feature type="coiled-coil region" evidence="8">
    <location>
        <begin position="247"/>
        <end position="276"/>
    </location>
</feature>
<evidence type="ECO:0000256" key="7">
    <source>
        <dbReference type="ARBA" id="ARBA00034142"/>
    </source>
</evidence>
<keyword evidence="11" id="KW-1185">Reference proteome</keyword>
<evidence type="ECO:0000256" key="4">
    <source>
        <dbReference type="ARBA" id="ARBA00023069"/>
    </source>
</evidence>
<organism evidence="10 11">
    <name type="scientific">Tritrichomonas musculus</name>
    <dbReference type="NCBI Taxonomy" id="1915356"/>
    <lineage>
        <taxon>Eukaryota</taxon>
        <taxon>Metamonada</taxon>
        <taxon>Parabasalia</taxon>
        <taxon>Tritrichomonadida</taxon>
        <taxon>Tritrichomonadidae</taxon>
        <taxon>Tritrichomonas</taxon>
    </lineage>
</organism>
<evidence type="ECO:0000313" key="10">
    <source>
        <dbReference type="EMBL" id="KAK8891772.1"/>
    </source>
</evidence>
<dbReference type="EMBL" id="JAPFFF010000004">
    <property type="protein sequence ID" value="KAK8891772.1"/>
    <property type="molecule type" value="Genomic_DNA"/>
</dbReference>
<evidence type="ECO:0000256" key="1">
    <source>
        <dbReference type="ARBA" id="ARBA00004230"/>
    </source>
</evidence>
<feature type="coiled-coil region" evidence="8">
    <location>
        <begin position="59"/>
        <end position="142"/>
    </location>
</feature>
<dbReference type="PANTHER" id="PTHR15504">
    <property type="entry name" value="NASOPHARYNGEAL EPITHELIUM SPECIFIC PROTEIN 1"/>
    <property type="match status" value="1"/>
</dbReference>
<evidence type="ECO:0000256" key="3">
    <source>
        <dbReference type="ARBA" id="ARBA00023054"/>
    </source>
</evidence>
<sequence>MRHNPKFTTRIGNVHVDAAIMNRRDWRRVKKEAVHLTAAQQMAYTKELDEKKRTQTRAIKDKRRRLIEAERTKQETLKNLATQQEMDEREYALKVAEAKANEELDEVKAMNEEMMCARVRTIRDAQLELNKQRRLEEKEEEARMAKMLEEGRQRALQIYANRERMLLEQRKKGGAVILAQIEEKKRNQQLERERRDREIQALKEADKAAREEEIRINEEKKKRASEFLSECLAANSIALQRRQQEKERELEENAMMAEYQRQKAAREEEYEKKVLQAKRLKEYEIAEVRKKQQRAIDTKAQEDELRARRIEEEQERKARQKEIEELKRRQELLIRQKRDQDEAIQLKQKRIIELAKIEKADFERIIAVQRAARERERIEMEKKKKRNQDYRDELKAEMERKREEKRLIPLANLDEQKHCEELQQDYIDRIERIRQMKLEQLASEGVPEKYLADLRRKRFVIK</sequence>